<dbReference type="GO" id="GO:0097503">
    <property type="term" value="P:sialylation"/>
    <property type="evidence" value="ECO:0007669"/>
    <property type="project" value="TreeGrafter"/>
</dbReference>
<keyword evidence="12" id="KW-0333">Golgi apparatus</keyword>
<evidence type="ECO:0000256" key="21">
    <source>
        <dbReference type="ARBA" id="ARBA00042990"/>
    </source>
</evidence>
<dbReference type="PIRSF" id="PIRSF005557">
    <property type="entry name" value="Sialyl_trans"/>
    <property type="match status" value="1"/>
</dbReference>
<sequence length="327" mass="37905">MAYNSRKICKRIKVFLVICCFVLPLYFIYSHSLVKEGALCANKACSCETCVSDRGISHWFDMRFNSSIQPQLTSSNEKIPQDILLWWLGLQSRRPRMRMMYSRLFETMPKFNSVENSRSCHCRRCAIVGNSGNLKGSSYGQLIDSQDYVIRMNRAVTKGYELDVGKKTTHHFMYPESAKDLGANVHLVLVPFKPLDLLWLENVLLNRNFLLMFRKLKGPITADRDKVIIFHPVFFKYVHDKWTEHYGKYPSTGMLALIFGLHICDQLSVFGYGWDRQGNWHHYWENNRLGGAFRVTGVHNATFEMNVITRLAEIGKIQLYRGRPGTP</sequence>
<keyword evidence="16" id="KW-0325">Glycoprotein</keyword>
<protein>
    <recommendedName>
        <fullName evidence="29">CMP-N-acetylneuraminate-beta-galactosamide-alpha-2,3-sialyltransferase 2</fullName>
        <ecNumber evidence="18">2.4.3.2</ecNumber>
        <ecNumber evidence="19">2.4.3.4</ecNumber>
    </recommendedName>
    <alternativeName>
        <fullName evidence="22">Gal-NAc6S</fullName>
    </alternativeName>
    <alternativeName>
        <fullName evidence="20">Gal-beta-1,3-GalNAc-alpha-2,3-sialyltransferase</fullName>
    </alternativeName>
    <alternativeName>
        <fullName evidence="21">Monosialoganglioside sialyltransferase</fullName>
    </alternativeName>
    <alternativeName>
        <fullName evidence="30">ST3Gal II</fullName>
    </alternativeName>
    <alternativeName>
        <fullName evidence="31">ST3GalA.2</fullName>
    </alternativeName>
    <alternativeName>
        <fullName evidence="32">Sialyltransferase 4B</fullName>
    </alternativeName>
</protein>
<keyword evidence="11 34" id="KW-1133">Transmembrane helix</keyword>
<evidence type="ECO:0000256" key="23">
    <source>
        <dbReference type="ARBA" id="ARBA00043673"/>
    </source>
</evidence>
<evidence type="ECO:0000256" key="34">
    <source>
        <dbReference type="SAM" id="Phobius"/>
    </source>
</evidence>
<dbReference type="EC" id="2.4.3.4" evidence="19"/>
<evidence type="ECO:0000256" key="22">
    <source>
        <dbReference type="ARBA" id="ARBA00042991"/>
    </source>
</evidence>
<gene>
    <name evidence="35" type="ORF">chiPu_0018114</name>
</gene>
<dbReference type="GO" id="GO:0047288">
    <property type="term" value="F:beta-D-galactosyl-(1-&gt;3)-N-acetyl-beta-D-galactosaminide alpha-2,3- sialyltransferase"/>
    <property type="evidence" value="ECO:0007669"/>
    <property type="project" value="UniProtKB-EC"/>
</dbReference>
<comment type="subcellular location">
    <subcellularLocation>
        <location evidence="1">Golgi apparatus</location>
        <location evidence="1">Golgi stack membrane</location>
        <topology evidence="1">Single-pass type II membrane protein</topology>
    </subcellularLocation>
    <subcellularLocation>
        <location evidence="2">Secreted</location>
    </subcellularLocation>
</comment>
<proteinExistence type="inferred from homology"/>
<evidence type="ECO:0000256" key="4">
    <source>
        <dbReference type="ARBA" id="ARBA00004934"/>
    </source>
</evidence>
<comment type="pathway">
    <text evidence="3">Protein modification; protein glycosylation.</text>
</comment>
<evidence type="ECO:0000256" key="12">
    <source>
        <dbReference type="ARBA" id="ARBA00023034"/>
    </source>
</evidence>
<evidence type="ECO:0000256" key="17">
    <source>
        <dbReference type="ARBA" id="ARBA00036292"/>
    </source>
</evidence>
<evidence type="ECO:0000256" key="33">
    <source>
        <dbReference type="PIRSR" id="PIRSR005557-2"/>
    </source>
</evidence>
<evidence type="ECO:0000256" key="24">
    <source>
        <dbReference type="ARBA" id="ARBA00043773"/>
    </source>
</evidence>
<dbReference type="FunFam" id="3.90.1480.20:FF:000002">
    <property type="entry name" value="CMP-N-acetylneuraminate-beta-galactosamide- alpha-2,3-sialyltransferase 2"/>
    <property type="match status" value="1"/>
</dbReference>
<dbReference type="InterPro" id="IPR038578">
    <property type="entry name" value="GT29-like_sf"/>
</dbReference>
<evidence type="ECO:0000256" key="32">
    <source>
        <dbReference type="ARBA" id="ARBA00082805"/>
    </source>
</evidence>
<comment type="catalytic activity">
    <reaction evidence="17">
        <text>a beta-D-galactosyl-(1-&gt;3)-N-acetyl-alpha-D-galactosaminyl derivative + CMP-N-acetyl-beta-neuraminate = an N-acetyl-alpha-neuraminyl-(2-&gt;3)-beta-D-galactosyl-(1-&gt;3)-N-acetyl-alpha-D-galactosaminyl derivative + CMP + H(+)</text>
        <dbReference type="Rhea" id="RHEA:21616"/>
        <dbReference type="ChEBI" id="CHEBI:15378"/>
        <dbReference type="ChEBI" id="CHEBI:57812"/>
        <dbReference type="ChEBI" id="CHEBI:60377"/>
        <dbReference type="ChEBI" id="CHEBI:133470"/>
        <dbReference type="ChEBI" id="CHEBI:139596"/>
        <dbReference type="EC" id="2.4.3.4"/>
    </reaction>
    <physiologicalReaction direction="left-to-right" evidence="17">
        <dbReference type="Rhea" id="RHEA:21617"/>
    </physiologicalReaction>
</comment>
<evidence type="ECO:0000256" key="8">
    <source>
        <dbReference type="ARBA" id="ARBA00022679"/>
    </source>
</evidence>
<dbReference type="STRING" id="137246.A0A401RLC6"/>
<keyword evidence="9 34" id="KW-0812">Transmembrane</keyword>
<evidence type="ECO:0000256" key="30">
    <source>
        <dbReference type="ARBA" id="ARBA00081228"/>
    </source>
</evidence>
<evidence type="ECO:0000256" key="15">
    <source>
        <dbReference type="ARBA" id="ARBA00023157"/>
    </source>
</evidence>
<dbReference type="EC" id="2.4.3.2" evidence="18"/>
<evidence type="ECO:0000256" key="13">
    <source>
        <dbReference type="ARBA" id="ARBA00023098"/>
    </source>
</evidence>
<keyword evidence="36" id="KW-1185">Reference proteome</keyword>
<evidence type="ECO:0000256" key="25">
    <source>
        <dbReference type="ARBA" id="ARBA00043816"/>
    </source>
</evidence>
<keyword evidence="13" id="KW-0443">Lipid metabolism</keyword>
<evidence type="ECO:0000256" key="18">
    <source>
        <dbReference type="ARBA" id="ARBA00039106"/>
    </source>
</evidence>
<evidence type="ECO:0000256" key="20">
    <source>
        <dbReference type="ARBA" id="ARBA00042448"/>
    </source>
</evidence>
<feature type="transmembrane region" description="Helical" evidence="34">
    <location>
        <begin position="12"/>
        <end position="29"/>
    </location>
</feature>
<dbReference type="Pfam" id="PF00777">
    <property type="entry name" value="Glyco_transf_29"/>
    <property type="match status" value="1"/>
</dbReference>
<comment type="catalytic activity">
    <reaction evidence="24">
        <text>a ganglioside GM1 (d18:1(4E)) + CMP-N-acetyl-beta-neuraminate = a ganglioside GD1a (d18:1(4E)) + CMP + H(+)</text>
        <dbReference type="Rhea" id="RHEA:18021"/>
        <dbReference type="ChEBI" id="CHEBI:15378"/>
        <dbReference type="ChEBI" id="CHEBI:57812"/>
        <dbReference type="ChEBI" id="CHEBI:60377"/>
        <dbReference type="ChEBI" id="CHEBI:77709"/>
        <dbReference type="ChEBI" id="CHEBI:78445"/>
        <dbReference type="EC" id="2.4.3.2"/>
    </reaction>
    <physiologicalReaction direction="left-to-right" evidence="24">
        <dbReference type="Rhea" id="RHEA:18022"/>
    </physiologicalReaction>
</comment>
<dbReference type="PANTHER" id="PTHR46032">
    <property type="entry name" value="ALPHA-2,3-SIALYLTRANSFERASE ST3GAL I ISOFORM X1"/>
    <property type="match status" value="1"/>
</dbReference>
<evidence type="ECO:0000256" key="10">
    <source>
        <dbReference type="ARBA" id="ARBA00022968"/>
    </source>
</evidence>
<dbReference type="InterPro" id="IPR012163">
    <property type="entry name" value="Sialyl_trans"/>
</dbReference>
<name>A0A401RLC6_CHIPU</name>
<evidence type="ECO:0000256" key="7">
    <source>
        <dbReference type="ARBA" id="ARBA00022676"/>
    </source>
</evidence>
<comment type="catalytic activity">
    <reaction evidence="25">
        <text>a ganglioside GA1 + CMP-N-acetyl-beta-neuraminate = a ganglioside GM1b + CMP + H(+)</text>
        <dbReference type="Rhea" id="RHEA:48244"/>
        <dbReference type="ChEBI" id="CHEBI:15378"/>
        <dbReference type="ChEBI" id="CHEBI:57812"/>
        <dbReference type="ChEBI" id="CHEBI:60377"/>
        <dbReference type="ChEBI" id="CHEBI:88069"/>
        <dbReference type="ChEBI" id="CHEBI:90151"/>
    </reaction>
    <physiologicalReaction direction="left-to-right" evidence="25">
        <dbReference type="Rhea" id="RHEA:48245"/>
    </physiologicalReaction>
</comment>
<dbReference type="EMBL" id="BEZZ01001475">
    <property type="protein sequence ID" value="GCC18910.1"/>
    <property type="molecule type" value="Genomic_DNA"/>
</dbReference>
<evidence type="ECO:0000256" key="19">
    <source>
        <dbReference type="ARBA" id="ARBA00039107"/>
    </source>
</evidence>
<keyword evidence="14 34" id="KW-0472">Membrane</keyword>
<dbReference type="GO" id="GO:0032580">
    <property type="term" value="C:Golgi cisterna membrane"/>
    <property type="evidence" value="ECO:0007669"/>
    <property type="project" value="UniProtKB-SubCell"/>
</dbReference>
<organism evidence="35 36">
    <name type="scientific">Chiloscyllium punctatum</name>
    <name type="common">Brownbanded bambooshark</name>
    <name type="synonym">Hemiscyllium punctatum</name>
    <dbReference type="NCBI Taxonomy" id="137246"/>
    <lineage>
        <taxon>Eukaryota</taxon>
        <taxon>Metazoa</taxon>
        <taxon>Chordata</taxon>
        <taxon>Craniata</taxon>
        <taxon>Vertebrata</taxon>
        <taxon>Chondrichthyes</taxon>
        <taxon>Elasmobranchii</taxon>
        <taxon>Galeomorphii</taxon>
        <taxon>Galeoidea</taxon>
        <taxon>Orectolobiformes</taxon>
        <taxon>Hemiscylliidae</taxon>
        <taxon>Chiloscyllium</taxon>
    </lineage>
</organism>
<evidence type="ECO:0000256" key="6">
    <source>
        <dbReference type="ARBA" id="ARBA00022525"/>
    </source>
</evidence>
<evidence type="ECO:0000256" key="1">
    <source>
        <dbReference type="ARBA" id="ARBA00004447"/>
    </source>
</evidence>
<evidence type="ECO:0000256" key="14">
    <source>
        <dbReference type="ARBA" id="ARBA00023136"/>
    </source>
</evidence>
<dbReference type="Proteomes" id="UP000287033">
    <property type="component" value="Unassembled WGS sequence"/>
</dbReference>
<dbReference type="GO" id="GO:0005576">
    <property type="term" value="C:extracellular region"/>
    <property type="evidence" value="ECO:0007669"/>
    <property type="project" value="UniProtKB-SubCell"/>
</dbReference>
<accession>A0A401RLC6</accession>
<comment type="catalytic activity">
    <reaction evidence="27">
        <text>a globoside GalGb4Cer + CMP-N-acetyl-beta-neuraminate = a globoside MSGG + CMP + H(+)</text>
        <dbReference type="Rhea" id="RHEA:65372"/>
        <dbReference type="ChEBI" id="CHEBI:15378"/>
        <dbReference type="ChEBI" id="CHEBI:57812"/>
        <dbReference type="ChEBI" id="CHEBI:60377"/>
        <dbReference type="ChEBI" id="CHEBI:140623"/>
        <dbReference type="ChEBI" id="CHEBI:140691"/>
    </reaction>
    <physiologicalReaction direction="left-to-right" evidence="27">
        <dbReference type="Rhea" id="RHEA:65373"/>
    </physiologicalReaction>
</comment>
<evidence type="ECO:0000256" key="11">
    <source>
        <dbReference type="ARBA" id="ARBA00022989"/>
    </source>
</evidence>
<evidence type="ECO:0000256" key="16">
    <source>
        <dbReference type="ARBA" id="ARBA00023180"/>
    </source>
</evidence>
<dbReference type="CDD" id="cd23966">
    <property type="entry name" value="GT29_ST3GAL1_2"/>
    <property type="match status" value="1"/>
</dbReference>
<dbReference type="AlphaFoldDB" id="A0A401RLC6"/>
<evidence type="ECO:0000256" key="29">
    <source>
        <dbReference type="ARBA" id="ARBA00072809"/>
    </source>
</evidence>
<keyword evidence="15" id="KW-1015">Disulfide bond</keyword>
<dbReference type="OMA" id="IHDNWTQ"/>
<evidence type="ECO:0000256" key="3">
    <source>
        <dbReference type="ARBA" id="ARBA00004922"/>
    </source>
</evidence>
<reference evidence="35 36" key="1">
    <citation type="journal article" date="2018" name="Nat. Ecol. Evol.">
        <title>Shark genomes provide insights into elasmobranch evolution and the origin of vertebrates.</title>
        <authorList>
            <person name="Hara Y"/>
            <person name="Yamaguchi K"/>
            <person name="Onimaru K"/>
            <person name="Kadota M"/>
            <person name="Koyanagi M"/>
            <person name="Keeley SD"/>
            <person name="Tatsumi K"/>
            <person name="Tanaka K"/>
            <person name="Motone F"/>
            <person name="Kageyama Y"/>
            <person name="Nozu R"/>
            <person name="Adachi N"/>
            <person name="Nishimura O"/>
            <person name="Nakagawa R"/>
            <person name="Tanegashima C"/>
            <person name="Kiyatake I"/>
            <person name="Matsumoto R"/>
            <person name="Murakumo K"/>
            <person name="Nishida K"/>
            <person name="Terakita A"/>
            <person name="Kuratani S"/>
            <person name="Sato K"/>
            <person name="Hyodo S Kuraku.S."/>
        </authorList>
    </citation>
    <scope>NUCLEOTIDE SEQUENCE [LARGE SCALE GENOMIC DNA]</scope>
</reference>
<feature type="disulfide bond" evidence="33">
    <location>
        <begin position="125"/>
        <end position="264"/>
    </location>
</feature>
<dbReference type="InterPro" id="IPR051757">
    <property type="entry name" value="Beta-gal_alpha2-3_sialyltrans"/>
</dbReference>
<dbReference type="OrthoDB" id="10264956at2759"/>
<evidence type="ECO:0000256" key="28">
    <source>
        <dbReference type="ARBA" id="ARBA00062545"/>
    </source>
</evidence>
<evidence type="ECO:0000256" key="26">
    <source>
        <dbReference type="ARBA" id="ARBA00047509"/>
    </source>
</evidence>
<keyword evidence="7" id="KW-0328">Glycosyltransferase</keyword>
<evidence type="ECO:0000313" key="35">
    <source>
        <dbReference type="EMBL" id="GCC18910.1"/>
    </source>
</evidence>
<keyword evidence="10" id="KW-0735">Signal-anchor</keyword>
<evidence type="ECO:0000313" key="36">
    <source>
        <dbReference type="Proteomes" id="UP000287033"/>
    </source>
</evidence>
<comment type="catalytic activity">
    <reaction evidence="26">
        <text>ganglioside GM1 (d18:1(4E)/18:0) + CMP-N-acetyl-beta-neuraminate = ganglioside GD1a (18:1(4E)/18:0) + CMP + H(+)</text>
        <dbReference type="Rhea" id="RHEA:48248"/>
        <dbReference type="ChEBI" id="CHEBI:15378"/>
        <dbReference type="ChEBI" id="CHEBI:57812"/>
        <dbReference type="ChEBI" id="CHEBI:60377"/>
        <dbReference type="ChEBI" id="CHEBI:73110"/>
        <dbReference type="ChEBI" id="CHEBI:90153"/>
    </reaction>
    <physiologicalReaction direction="left-to-right" evidence="26">
        <dbReference type="Rhea" id="RHEA:48249"/>
    </physiologicalReaction>
</comment>
<keyword evidence="8" id="KW-0808">Transferase</keyword>
<evidence type="ECO:0000256" key="9">
    <source>
        <dbReference type="ARBA" id="ARBA00022692"/>
    </source>
</evidence>
<keyword evidence="6" id="KW-0964">Secreted</keyword>
<dbReference type="InterPro" id="IPR001675">
    <property type="entry name" value="Glyco_trans_29"/>
</dbReference>
<comment type="subunit">
    <text evidence="28">Homodimer; disulfide-linked. Homodimer formation occurs in the endoplasmic reticulum.</text>
</comment>
<dbReference type="GO" id="GO:0003836">
    <property type="term" value="F:beta-galactoside (CMP) alpha-2,3-sialyltransferase activity"/>
    <property type="evidence" value="ECO:0007669"/>
    <property type="project" value="UniProtKB-EC"/>
</dbReference>
<dbReference type="GO" id="GO:0006629">
    <property type="term" value="P:lipid metabolic process"/>
    <property type="evidence" value="ECO:0007669"/>
    <property type="project" value="UniProtKB-KW"/>
</dbReference>
<evidence type="ECO:0000256" key="2">
    <source>
        <dbReference type="ARBA" id="ARBA00004613"/>
    </source>
</evidence>
<dbReference type="PANTHER" id="PTHR46032:SF5">
    <property type="entry name" value="ST3 BETA-GALACTOSIDE ALPHA-2,3-SIALYLTRANSFERASE 8"/>
    <property type="match status" value="1"/>
</dbReference>
<evidence type="ECO:0000256" key="5">
    <source>
        <dbReference type="ARBA" id="ARBA00006003"/>
    </source>
</evidence>
<evidence type="ECO:0000256" key="27">
    <source>
        <dbReference type="ARBA" id="ARBA00052027"/>
    </source>
</evidence>
<evidence type="ECO:0000256" key="31">
    <source>
        <dbReference type="ARBA" id="ARBA00081332"/>
    </source>
</evidence>
<comment type="similarity">
    <text evidence="5">Belongs to the glycosyltransferase 29 family.</text>
</comment>
<dbReference type="Gene3D" id="3.90.1480.20">
    <property type="entry name" value="Glycosyl transferase family 29"/>
    <property type="match status" value="1"/>
</dbReference>
<comment type="caution">
    <text evidence="35">The sequence shown here is derived from an EMBL/GenBank/DDBJ whole genome shotgun (WGS) entry which is preliminary data.</text>
</comment>
<comment type="pathway">
    <text evidence="4">Glycolipid biosynthesis.</text>
</comment>
<comment type="catalytic activity">
    <reaction evidence="23">
        <text>a ganglioside GA1 (d18:1(4E)) + CMP-N-acetyl-beta-neuraminate = a ganglioside GM1b (d18:1(4E)) + CMP + H(+)</text>
        <dbReference type="Rhea" id="RHEA:47560"/>
        <dbReference type="ChEBI" id="CHEBI:15378"/>
        <dbReference type="ChEBI" id="CHEBI:27938"/>
        <dbReference type="ChEBI" id="CHEBI:57812"/>
        <dbReference type="ChEBI" id="CHEBI:60377"/>
        <dbReference type="ChEBI" id="CHEBI:78568"/>
    </reaction>
    <physiologicalReaction direction="left-to-right" evidence="23">
        <dbReference type="Rhea" id="RHEA:47561"/>
    </physiologicalReaction>
</comment>